<dbReference type="Pfam" id="PF00196">
    <property type="entry name" value="GerE"/>
    <property type="match status" value="1"/>
</dbReference>
<dbReference type="Gene3D" id="3.30.450.80">
    <property type="entry name" value="Transcription factor LuxR-like, autoinducer-binding domain"/>
    <property type="match status" value="1"/>
</dbReference>
<evidence type="ECO:0000256" key="3">
    <source>
        <dbReference type="ARBA" id="ARBA00023163"/>
    </source>
</evidence>
<keyword evidence="2 5" id="KW-0238">DNA-binding</keyword>
<evidence type="ECO:0000256" key="1">
    <source>
        <dbReference type="ARBA" id="ARBA00023015"/>
    </source>
</evidence>
<dbReference type="InterPro" id="IPR036693">
    <property type="entry name" value="TF_LuxR_autoind-bd_dom_sf"/>
</dbReference>
<reference evidence="5 6" key="1">
    <citation type="submission" date="2020-07" db="EMBL/GenBank/DDBJ databases">
        <title>Exploring microbial biodiversity for novel pathways involved in the catabolism of aromatic compounds derived from lignin.</title>
        <authorList>
            <person name="Elkins J."/>
        </authorList>
    </citation>
    <scope>NUCLEOTIDE SEQUENCE [LARGE SCALE GENOMIC DNA]</scope>
    <source>
        <strain evidence="5 6">H2C3B</strain>
    </source>
</reference>
<gene>
    <name evidence="5" type="ORF">GGD41_004410</name>
</gene>
<evidence type="ECO:0000313" key="5">
    <source>
        <dbReference type="EMBL" id="NYH17182.1"/>
    </source>
</evidence>
<dbReference type="GO" id="GO:0003677">
    <property type="term" value="F:DNA binding"/>
    <property type="evidence" value="ECO:0007669"/>
    <property type="project" value="UniProtKB-KW"/>
</dbReference>
<dbReference type="PANTHER" id="PTHR44688">
    <property type="entry name" value="DNA-BINDING TRANSCRIPTIONAL ACTIVATOR DEVR_DOSR"/>
    <property type="match status" value="1"/>
</dbReference>
<evidence type="ECO:0000256" key="2">
    <source>
        <dbReference type="ARBA" id="ARBA00023125"/>
    </source>
</evidence>
<dbReference type="RefSeq" id="WP_179713820.1">
    <property type="nucleotide sequence ID" value="NZ_JACCAU010000001.1"/>
</dbReference>
<name>A0A7Z0B283_9BURK</name>
<evidence type="ECO:0000259" key="4">
    <source>
        <dbReference type="PROSITE" id="PS50043"/>
    </source>
</evidence>
<dbReference type="CDD" id="cd06170">
    <property type="entry name" value="LuxR_C_like"/>
    <property type="match status" value="1"/>
</dbReference>
<keyword evidence="1" id="KW-0805">Transcription regulation</keyword>
<protein>
    <submittedName>
        <fullName evidence="5">DNA-binding CsgD family transcriptional regulator</fullName>
    </submittedName>
</protein>
<dbReference type="Proteomes" id="UP000572540">
    <property type="component" value="Unassembled WGS sequence"/>
</dbReference>
<organism evidence="5 6">
    <name type="scientific">Paraburkholderia bryophila</name>
    <dbReference type="NCBI Taxonomy" id="420952"/>
    <lineage>
        <taxon>Bacteria</taxon>
        <taxon>Pseudomonadati</taxon>
        <taxon>Pseudomonadota</taxon>
        <taxon>Betaproteobacteria</taxon>
        <taxon>Burkholderiales</taxon>
        <taxon>Burkholderiaceae</taxon>
        <taxon>Paraburkholderia</taxon>
    </lineage>
</organism>
<dbReference type="InterPro" id="IPR000792">
    <property type="entry name" value="Tscrpt_reg_LuxR_C"/>
</dbReference>
<dbReference type="SMART" id="SM00421">
    <property type="entry name" value="HTH_LUXR"/>
    <property type="match status" value="1"/>
</dbReference>
<dbReference type="InterPro" id="IPR005143">
    <property type="entry name" value="TF_LuxR_autoind-bd_dom"/>
</dbReference>
<dbReference type="SUPFAM" id="SSF46894">
    <property type="entry name" value="C-terminal effector domain of the bipartite response regulators"/>
    <property type="match status" value="1"/>
</dbReference>
<dbReference type="Pfam" id="PF03472">
    <property type="entry name" value="Autoind_bind"/>
    <property type="match status" value="1"/>
</dbReference>
<dbReference type="PROSITE" id="PS50043">
    <property type="entry name" value="HTH_LUXR_2"/>
    <property type="match status" value="1"/>
</dbReference>
<dbReference type="AlphaFoldDB" id="A0A7Z0B283"/>
<proteinExistence type="predicted"/>
<feature type="domain" description="HTH luxR-type" evidence="4">
    <location>
        <begin position="173"/>
        <end position="238"/>
    </location>
</feature>
<dbReference type="PANTHER" id="PTHR44688:SF16">
    <property type="entry name" value="DNA-BINDING TRANSCRIPTIONAL ACTIVATOR DEVR_DOSR"/>
    <property type="match status" value="1"/>
</dbReference>
<accession>A0A7Z0B283</accession>
<keyword evidence="3" id="KW-0804">Transcription</keyword>
<evidence type="ECO:0000313" key="6">
    <source>
        <dbReference type="Proteomes" id="UP000572540"/>
    </source>
</evidence>
<dbReference type="InterPro" id="IPR016032">
    <property type="entry name" value="Sig_transdc_resp-reg_C-effctor"/>
</dbReference>
<dbReference type="GO" id="GO:0006355">
    <property type="term" value="P:regulation of DNA-templated transcription"/>
    <property type="evidence" value="ECO:0007669"/>
    <property type="project" value="InterPro"/>
</dbReference>
<sequence>MCPDPSGWWNDLFFKLQNCEQIDHALTVLSRASQNLGFAYCAFGYHNRPPFHFRNVVIKSSYPAPWVSRYLDQHYLEIDPIARLDVRGLTPTVWNDDLFSDAKPLWDEARSAGLRVGISQPCWDARGRCGVFSLARDYPALGCHEIETLRPYLAALSHLSMTCVGTIADRQRDDTTEINLTRREIEILRWTADGGSAKSISNALDISADTVNFHLKNCMRKLNASSKVAAAAYAIACGYL</sequence>
<dbReference type="EMBL" id="JACCAU010000001">
    <property type="protein sequence ID" value="NYH17182.1"/>
    <property type="molecule type" value="Genomic_DNA"/>
</dbReference>
<dbReference type="Gene3D" id="1.10.10.10">
    <property type="entry name" value="Winged helix-like DNA-binding domain superfamily/Winged helix DNA-binding domain"/>
    <property type="match status" value="1"/>
</dbReference>
<dbReference type="PRINTS" id="PR00038">
    <property type="entry name" value="HTHLUXR"/>
</dbReference>
<dbReference type="SUPFAM" id="SSF75516">
    <property type="entry name" value="Pheromone-binding domain of LuxR-like quorum-sensing transcription factors"/>
    <property type="match status" value="1"/>
</dbReference>
<dbReference type="InterPro" id="IPR036388">
    <property type="entry name" value="WH-like_DNA-bd_sf"/>
</dbReference>
<comment type="caution">
    <text evidence="5">The sequence shown here is derived from an EMBL/GenBank/DDBJ whole genome shotgun (WGS) entry which is preliminary data.</text>
</comment>